<reference evidence="1 2" key="1">
    <citation type="journal article" date="2014" name="Agronomy (Basel)">
        <title>A Draft Genome Sequence for Ensete ventricosum, the Drought-Tolerant Tree Against Hunger.</title>
        <authorList>
            <person name="Harrison J."/>
            <person name="Moore K.A."/>
            <person name="Paszkiewicz K."/>
            <person name="Jones T."/>
            <person name="Grant M."/>
            <person name="Ambacheew D."/>
            <person name="Muzemil S."/>
            <person name="Studholme D.J."/>
        </authorList>
    </citation>
    <scope>NUCLEOTIDE SEQUENCE [LARGE SCALE GENOMIC DNA]</scope>
</reference>
<dbReference type="PANTHER" id="PTHR12126">
    <property type="entry name" value="NADH-UBIQUINONE OXIDOREDUCTASE 39 KDA SUBUNIT-RELATED"/>
    <property type="match status" value="1"/>
</dbReference>
<dbReference type="Proteomes" id="UP000287651">
    <property type="component" value="Unassembled WGS sequence"/>
</dbReference>
<dbReference type="GO" id="GO:0044877">
    <property type="term" value="F:protein-containing complex binding"/>
    <property type="evidence" value="ECO:0007669"/>
    <property type="project" value="TreeGrafter"/>
</dbReference>
<evidence type="ECO:0000313" key="2">
    <source>
        <dbReference type="Proteomes" id="UP000287651"/>
    </source>
</evidence>
<proteinExistence type="predicted"/>
<dbReference type="PANTHER" id="PTHR12126:SF16">
    <property type="entry name" value="MIOREX COMPLEX COMPONENT 2"/>
    <property type="match status" value="1"/>
</dbReference>
<comment type="caution">
    <text evidence="1">The sequence shown here is derived from an EMBL/GenBank/DDBJ whole genome shotgun (WGS) entry which is preliminary data.</text>
</comment>
<dbReference type="GO" id="GO:0005739">
    <property type="term" value="C:mitochondrion"/>
    <property type="evidence" value="ECO:0007669"/>
    <property type="project" value="TreeGrafter"/>
</dbReference>
<dbReference type="AlphaFoldDB" id="A0A427AID3"/>
<dbReference type="EMBL" id="AMZH03002318">
    <property type="protein sequence ID" value="RRT75995.1"/>
    <property type="molecule type" value="Genomic_DNA"/>
</dbReference>
<accession>A0A427AID3</accession>
<evidence type="ECO:0008006" key="3">
    <source>
        <dbReference type="Google" id="ProtNLM"/>
    </source>
</evidence>
<dbReference type="SUPFAM" id="SSF51735">
    <property type="entry name" value="NAD(P)-binding Rossmann-fold domains"/>
    <property type="match status" value="1"/>
</dbReference>
<dbReference type="InterPro" id="IPR036291">
    <property type="entry name" value="NAD(P)-bd_dom_sf"/>
</dbReference>
<protein>
    <recommendedName>
        <fullName evidence="3">NAD-dependent epimerase/dehydratase domain-containing protein</fullName>
    </recommendedName>
</protein>
<name>A0A427AID3_ENSVE</name>
<organism evidence="1 2">
    <name type="scientific">Ensete ventricosum</name>
    <name type="common">Abyssinian banana</name>
    <name type="synonym">Musa ensete</name>
    <dbReference type="NCBI Taxonomy" id="4639"/>
    <lineage>
        <taxon>Eukaryota</taxon>
        <taxon>Viridiplantae</taxon>
        <taxon>Streptophyta</taxon>
        <taxon>Embryophyta</taxon>
        <taxon>Tracheophyta</taxon>
        <taxon>Spermatophyta</taxon>
        <taxon>Magnoliopsida</taxon>
        <taxon>Liliopsida</taxon>
        <taxon>Zingiberales</taxon>
        <taxon>Musaceae</taxon>
        <taxon>Ensete</taxon>
    </lineage>
</organism>
<evidence type="ECO:0000313" key="1">
    <source>
        <dbReference type="EMBL" id="RRT75995.1"/>
    </source>
</evidence>
<sequence length="160" mass="17290">MSAIVSRLIHSPSSVSRALSGRSSIRESWADKVEWLQGSLLVPESWKDVMNDVTAVVCRAAEAELLTKFTYGGVILRPGFIYGTRQVGSMKIPLGLIGSPLEMILQHTKPLGRLPLVGPLLTPPVNVTAVAKVAVRAAIDPVFPPGIVDVHGILRYSERK</sequence>
<dbReference type="InterPro" id="IPR051207">
    <property type="entry name" value="ComplexI_NDUFA9_subunit"/>
</dbReference>
<gene>
    <name evidence="1" type="ORF">B296_00011402</name>
</gene>